<protein>
    <submittedName>
        <fullName evidence="1">Putative Demethylmenaquinone methyltransferase</fullName>
    </submittedName>
</protein>
<dbReference type="InterPro" id="IPR029063">
    <property type="entry name" value="SAM-dependent_MTases_sf"/>
</dbReference>
<dbReference type="PANTHER" id="PTHR43591:SF105">
    <property type="entry name" value="METHYLTRANSFERASE DOMAIN-CONTAINING PROTEIN-RELATED"/>
    <property type="match status" value="1"/>
</dbReference>
<evidence type="ECO:0000313" key="2">
    <source>
        <dbReference type="Proteomes" id="UP000235672"/>
    </source>
</evidence>
<dbReference type="OrthoDB" id="2013972at2759"/>
<sequence length="366" mass="41745">MDENDDLSDFVEDIERIRSNTAARTLYHQPRTDADTVNSTRSLHSSDIEYITIHGRRYCGDYYMPNDEAEQERGQMLHSIYKKIFNDCLTSVPLHNPTKILDVGTGTGEWVMDMGDQYPKADVIGTDIARIQDTAVPRNVFFEIDDAEYEDGWTWGEEFDLVHFRSMQGAFMDWKYVYREAFRCLKPGGYIEVVDFDNHTRLMSYFENDPDTVNLLAAVNEASNRAGRPRGDAHLDPKLLKELGFVNVSISERTIPTGAWPKDEDEQNLGKHFLVAQLYGVEAVCLRPLTEYMGWSIEDVRKSVSYVQQRMKSVAMNKETSQGMGFVVKVLVGMKPSDDDIPEVDIPDEESIKTMTNLNGNAAFKK</sequence>
<dbReference type="AlphaFoldDB" id="A0A2J6QPW7"/>
<dbReference type="Pfam" id="PF13489">
    <property type="entry name" value="Methyltransf_23"/>
    <property type="match status" value="1"/>
</dbReference>
<evidence type="ECO:0000313" key="1">
    <source>
        <dbReference type="EMBL" id="PMD28294.1"/>
    </source>
</evidence>
<dbReference type="PANTHER" id="PTHR43591">
    <property type="entry name" value="METHYLTRANSFERASE"/>
    <property type="match status" value="1"/>
</dbReference>
<dbReference type="Gene3D" id="3.40.50.150">
    <property type="entry name" value="Vaccinia Virus protein VP39"/>
    <property type="match status" value="1"/>
</dbReference>
<dbReference type="EMBL" id="KZ613464">
    <property type="protein sequence ID" value="PMD28294.1"/>
    <property type="molecule type" value="Genomic_DNA"/>
</dbReference>
<accession>A0A2J6QPW7</accession>
<keyword evidence="1" id="KW-0489">Methyltransferase</keyword>
<gene>
    <name evidence="1" type="ORF">NA56DRAFT_559387</name>
</gene>
<reference evidence="1 2" key="1">
    <citation type="submission" date="2016-05" db="EMBL/GenBank/DDBJ databases">
        <title>A degradative enzymes factory behind the ericoid mycorrhizal symbiosis.</title>
        <authorList>
            <consortium name="DOE Joint Genome Institute"/>
            <person name="Martino E."/>
            <person name="Morin E."/>
            <person name="Grelet G."/>
            <person name="Kuo A."/>
            <person name="Kohler A."/>
            <person name="Daghino S."/>
            <person name="Barry K."/>
            <person name="Choi C."/>
            <person name="Cichocki N."/>
            <person name="Clum A."/>
            <person name="Copeland A."/>
            <person name="Hainaut M."/>
            <person name="Haridas S."/>
            <person name="Labutti K."/>
            <person name="Lindquist E."/>
            <person name="Lipzen A."/>
            <person name="Khouja H.-R."/>
            <person name="Murat C."/>
            <person name="Ohm R."/>
            <person name="Olson A."/>
            <person name="Spatafora J."/>
            <person name="Veneault-Fourrey C."/>
            <person name="Henrissat B."/>
            <person name="Grigoriev I."/>
            <person name="Martin F."/>
            <person name="Perotto S."/>
        </authorList>
    </citation>
    <scope>NUCLEOTIDE SEQUENCE [LARGE SCALE GENOMIC DNA]</scope>
    <source>
        <strain evidence="1 2">UAMH 7357</strain>
    </source>
</reference>
<organism evidence="1 2">
    <name type="scientific">Hyaloscypha hepaticicola</name>
    <dbReference type="NCBI Taxonomy" id="2082293"/>
    <lineage>
        <taxon>Eukaryota</taxon>
        <taxon>Fungi</taxon>
        <taxon>Dikarya</taxon>
        <taxon>Ascomycota</taxon>
        <taxon>Pezizomycotina</taxon>
        <taxon>Leotiomycetes</taxon>
        <taxon>Helotiales</taxon>
        <taxon>Hyaloscyphaceae</taxon>
        <taxon>Hyaloscypha</taxon>
    </lineage>
</organism>
<name>A0A2J6QPW7_9HELO</name>
<dbReference type="Proteomes" id="UP000235672">
    <property type="component" value="Unassembled WGS sequence"/>
</dbReference>
<keyword evidence="2" id="KW-1185">Reference proteome</keyword>
<keyword evidence="1" id="KW-0808">Transferase</keyword>
<dbReference type="GO" id="GO:0032259">
    <property type="term" value="P:methylation"/>
    <property type="evidence" value="ECO:0007669"/>
    <property type="project" value="UniProtKB-KW"/>
</dbReference>
<proteinExistence type="predicted"/>
<dbReference type="CDD" id="cd02440">
    <property type="entry name" value="AdoMet_MTases"/>
    <property type="match status" value="1"/>
</dbReference>
<dbReference type="SUPFAM" id="SSF53335">
    <property type="entry name" value="S-adenosyl-L-methionine-dependent methyltransferases"/>
    <property type="match status" value="1"/>
</dbReference>
<dbReference type="GO" id="GO:0008168">
    <property type="term" value="F:methyltransferase activity"/>
    <property type="evidence" value="ECO:0007669"/>
    <property type="project" value="UniProtKB-KW"/>
</dbReference>